<evidence type="ECO:0000256" key="2">
    <source>
        <dbReference type="SAM" id="Phobius"/>
    </source>
</evidence>
<feature type="region of interest" description="Disordered" evidence="1">
    <location>
        <begin position="380"/>
        <end position="424"/>
    </location>
</feature>
<keyword evidence="4" id="KW-1185">Reference proteome</keyword>
<reference evidence="3" key="1">
    <citation type="submission" date="2020-11" db="EMBL/GenBank/DDBJ databases">
        <authorList>
            <consortium name="DOE Joint Genome Institute"/>
            <person name="Ahrendt S."/>
            <person name="Riley R."/>
            <person name="Andreopoulos W."/>
            <person name="Labutti K."/>
            <person name="Pangilinan J."/>
            <person name="Ruiz-Duenas F.J."/>
            <person name="Barrasa J.M."/>
            <person name="Sanchez-Garcia M."/>
            <person name="Camarero S."/>
            <person name="Miyauchi S."/>
            <person name="Serrano A."/>
            <person name="Linde D."/>
            <person name="Babiker R."/>
            <person name="Drula E."/>
            <person name="Ayuso-Fernandez I."/>
            <person name="Pacheco R."/>
            <person name="Padilla G."/>
            <person name="Ferreira P."/>
            <person name="Barriuso J."/>
            <person name="Kellner H."/>
            <person name="Castanera R."/>
            <person name="Alfaro M."/>
            <person name="Ramirez L."/>
            <person name="Pisabarro A.G."/>
            <person name="Kuo A."/>
            <person name="Tritt A."/>
            <person name="Lipzen A."/>
            <person name="He G."/>
            <person name="Yan M."/>
            <person name="Ng V."/>
            <person name="Cullen D."/>
            <person name="Martin F."/>
            <person name="Rosso M.-N."/>
            <person name="Henrissat B."/>
            <person name="Hibbett D."/>
            <person name="Martinez A.T."/>
            <person name="Grigoriev I.V."/>
        </authorList>
    </citation>
    <scope>NUCLEOTIDE SEQUENCE</scope>
    <source>
        <strain evidence="3">MF-IS2</strain>
    </source>
</reference>
<feature type="non-terminal residue" evidence="3">
    <location>
        <position position="424"/>
    </location>
</feature>
<comment type="caution">
    <text evidence="3">The sequence shown here is derived from an EMBL/GenBank/DDBJ whole genome shotgun (WGS) entry which is preliminary data.</text>
</comment>
<feature type="transmembrane region" description="Helical" evidence="2">
    <location>
        <begin position="312"/>
        <end position="333"/>
    </location>
</feature>
<keyword evidence="2" id="KW-0472">Membrane</keyword>
<keyword evidence="2" id="KW-1133">Transmembrane helix</keyword>
<evidence type="ECO:0000313" key="4">
    <source>
        <dbReference type="Proteomes" id="UP000807342"/>
    </source>
</evidence>
<dbReference type="Proteomes" id="UP000807342">
    <property type="component" value="Unassembled WGS sequence"/>
</dbReference>
<feature type="compositionally biased region" description="Low complexity" evidence="1">
    <location>
        <begin position="279"/>
        <end position="295"/>
    </location>
</feature>
<dbReference type="AlphaFoldDB" id="A0A9P5XBE8"/>
<sequence length="424" mass="46324">MAPDRWVVLDDTDTAIKYTGSWFLLYTTSEDAIGNFGPPYLHTLHGTSTNGTISVEFNGTAVGVSGSNIDQNTTHPDPTFECFVDDVSIGRTSPFQFAENNWPFCNKDGLPDGLHKLRIDVTVMSPDHTFWLDQIKYNPSPAVPLDNKVLWLGNTDPAITYDSHWEEWPANLGNITTQTNSVALVKFIGTSVTWMAFTPTERPHTKAMATWSIDGGAPNQFILQGLSNSTSANTEYNQVYFTTPELQQGSHTLTVTFLGSGQTTPLSIGSLFIKNGSFPSTSTQTSSTQSPVSSTDAQAPNTQSPQPPLGTILGGVLGGLALLLLILVGSFLYRRRRLREKIDSARLCLTPTSSSDDQHPSLDPPNFYDVMSQVNQHRIYAPSGPSTMAPVPEQPQLGAHWRKQREANGNREPQGDFSLLPGYA</sequence>
<dbReference type="Gene3D" id="2.60.120.260">
    <property type="entry name" value="Galactose-binding domain-like"/>
    <property type="match status" value="2"/>
</dbReference>
<evidence type="ECO:0000313" key="3">
    <source>
        <dbReference type="EMBL" id="KAF9447934.1"/>
    </source>
</evidence>
<dbReference type="OrthoDB" id="3052647at2759"/>
<protein>
    <submittedName>
        <fullName evidence="3">Uncharacterized protein</fullName>
    </submittedName>
</protein>
<evidence type="ECO:0000256" key="1">
    <source>
        <dbReference type="SAM" id="MobiDB-lite"/>
    </source>
</evidence>
<dbReference type="EMBL" id="MU151180">
    <property type="protein sequence ID" value="KAF9447934.1"/>
    <property type="molecule type" value="Genomic_DNA"/>
</dbReference>
<organism evidence="3 4">
    <name type="scientific">Macrolepiota fuliginosa MF-IS2</name>
    <dbReference type="NCBI Taxonomy" id="1400762"/>
    <lineage>
        <taxon>Eukaryota</taxon>
        <taxon>Fungi</taxon>
        <taxon>Dikarya</taxon>
        <taxon>Basidiomycota</taxon>
        <taxon>Agaricomycotina</taxon>
        <taxon>Agaricomycetes</taxon>
        <taxon>Agaricomycetidae</taxon>
        <taxon>Agaricales</taxon>
        <taxon>Agaricineae</taxon>
        <taxon>Agaricaceae</taxon>
        <taxon>Macrolepiota</taxon>
    </lineage>
</organism>
<name>A0A9P5XBE8_9AGAR</name>
<keyword evidence="2" id="KW-0812">Transmembrane</keyword>
<accession>A0A9P5XBE8</accession>
<gene>
    <name evidence="3" type="ORF">P691DRAFT_705876</name>
</gene>
<proteinExistence type="predicted"/>
<feature type="region of interest" description="Disordered" evidence="1">
    <location>
        <begin position="279"/>
        <end position="307"/>
    </location>
</feature>